<gene>
    <name evidence="9" type="ORF">EDD74_12436</name>
    <name evidence="8" type="ORF">FAEUMB_03160</name>
</gene>
<feature type="transmembrane region" description="Helical" evidence="7">
    <location>
        <begin position="204"/>
        <end position="226"/>
    </location>
</feature>
<name>A0A4R3JGY4_9FIRM</name>
<dbReference type="GO" id="GO:0005886">
    <property type="term" value="C:plasma membrane"/>
    <property type="evidence" value="ECO:0007669"/>
    <property type="project" value="UniProtKB-SubCell"/>
</dbReference>
<dbReference type="GO" id="GO:0015297">
    <property type="term" value="F:antiporter activity"/>
    <property type="evidence" value="ECO:0007669"/>
    <property type="project" value="InterPro"/>
</dbReference>
<feature type="transmembrane region" description="Helical" evidence="7">
    <location>
        <begin position="20"/>
        <end position="41"/>
    </location>
</feature>
<feature type="transmembrane region" description="Helical" evidence="7">
    <location>
        <begin position="178"/>
        <end position="198"/>
    </location>
</feature>
<keyword evidence="2" id="KW-0813">Transport</keyword>
<feature type="transmembrane region" description="Helical" evidence="7">
    <location>
        <begin position="145"/>
        <end position="166"/>
    </location>
</feature>
<keyword evidence="6 7" id="KW-0472">Membrane</keyword>
<feature type="transmembrane region" description="Helical" evidence="7">
    <location>
        <begin position="393"/>
        <end position="415"/>
    </location>
</feature>
<dbReference type="CDD" id="cd13138">
    <property type="entry name" value="MATE_yoeA_like"/>
    <property type="match status" value="1"/>
</dbReference>
<dbReference type="PANTHER" id="PTHR43549:SF3">
    <property type="entry name" value="MULTIDRUG RESISTANCE PROTEIN YPNP-RELATED"/>
    <property type="match status" value="1"/>
</dbReference>
<reference evidence="8 11" key="1">
    <citation type="journal article" date="2018" name="Int. J. Syst. Evol. Microbiol.">
        <title>Draft Genome Sequence of Faecalimonas umbilicata JCM 30896T, an Acetate-Producing Bacterium Isolated from Human Feces.</title>
        <authorList>
            <person name="Sakamoto M."/>
            <person name="Ikeyama N."/>
            <person name="Yuki M."/>
            <person name="Ohkuma M."/>
        </authorList>
    </citation>
    <scope>NUCLEOTIDE SEQUENCE [LARGE SCALE GENOMIC DNA]</scope>
    <source>
        <strain evidence="8 11">EGH7</strain>
    </source>
</reference>
<comment type="subcellular location">
    <subcellularLocation>
        <location evidence="1">Cell membrane</location>
        <topology evidence="1">Multi-pass membrane protein</topology>
    </subcellularLocation>
</comment>
<feature type="transmembrane region" description="Helical" evidence="7">
    <location>
        <begin position="68"/>
        <end position="91"/>
    </location>
</feature>
<dbReference type="GO" id="GO:0042910">
    <property type="term" value="F:xenobiotic transmembrane transporter activity"/>
    <property type="evidence" value="ECO:0007669"/>
    <property type="project" value="InterPro"/>
</dbReference>
<dbReference type="Proteomes" id="UP000702954">
    <property type="component" value="Unassembled WGS sequence"/>
</dbReference>
<feature type="transmembrane region" description="Helical" evidence="7">
    <location>
        <begin position="103"/>
        <end position="125"/>
    </location>
</feature>
<evidence type="ECO:0000256" key="7">
    <source>
        <dbReference type="SAM" id="Phobius"/>
    </source>
</evidence>
<feature type="transmembrane region" description="Helical" evidence="7">
    <location>
        <begin position="427"/>
        <end position="445"/>
    </location>
</feature>
<dbReference type="NCBIfam" id="TIGR00797">
    <property type="entry name" value="matE"/>
    <property type="match status" value="1"/>
</dbReference>
<protein>
    <submittedName>
        <fullName evidence="8">MATE family efflux transporter</fullName>
    </submittedName>
    <submittedName>
        <fullName evidence="9">Putative MATE family efflux protein</fullName>
    </submittedName>
</protein>
<evidence type="ECO:0000313" key="10">
    <source>
        <dbReference type="Proteomes" id="UP000294613"/>
    </source>
</evidence>
<dbReference type="InterPro" id="IPR002528">
    <property type="entry name" value="MATE_fam"/>
</dbReference>
<accession>A0A4R3JGY4</accession>
<keyword evidence="4 7" id="KW-0812">Transmembrane</keyword>
<evidence type="ECO:0000256" key="6">
    <source>
        <dbReference type="ARBA" id="ARBA00023136"/>
    </source>
</evidence>
<feature type="transmembrane region" description="Helical" evidence="7">
    <location>
        <begin position="292"/>
        <end position="314"/>
    </location>
</feature>
<evidence type="ECO:0000256" key="3">
    <source>
        <dbReference type="ARBA" id="ARBA00022475"/>
    </source>
</evidence>
<evidence type="ECO:0000256" key="1">
    <source>
        <dbReference type="ARBA" id="ARBA00004651"/>
    </source>
</evidence>
<dbReference type="EMBL" id="SLZV01000024">
    <property type="protein sequence ID" value="TCS65214.1"/>
    <property type="molecule type" value="Genomic_DNA"/>
</dbReference>
<dbReference type="InterPro" id="IPR052031">
    <property type="entry name" value="Membrane_Transporter-Flippase"/>
</dbReference>
<evidence type="ECO:0000313" key="11">
    <source>
        <dbReference type="Proteomes" id="UP000702954"/>
    </source>
</evidence>
<dbReference type="Pfam" id="PF01554">
    <property type="entry name" value="MatE"/>
    <property type="match status" value="2"/>
</dbReference>
<keyword evidence="5 7" id="KW-1133">Transmembrane helix</keyword>
<reference evidence="9 10" key="2">
    <citation type="submission" date="2019-03" db="EMBL/GenBank/DDBJ databases">
        <title>Genomic Encyclopedia of Type Strains, Phase IV (KMG-IV): sequencing the most valuable type-strain genomes for metagenomic binning, comparative biology and taxonomic classification.</title>
        <authorList>
            <person name="Goeker M."/>
        </authorList>
    </citation>
    <scope>NUCLEOTIDE SEQUENCE [LARGE SCALE GENOMIC DNA]</scope>
    <source>
        <strain evidence="9 10">DSM 103426</strain>
    </source>
</reference>
<dbReference type="InterPro" id="IPR048279">
    <property type="entry name" value="MdtK-like"/>
</dbReference>
<feature type="transmembrane region" description="Helical" evidence="7">
    <location>
        <begin position="366"/>
        <end position="386"/>
    </location>
</feature>
<keyword evidence="3" id="KW-1003">Cell membrane</keyword>
<evidence type="ECO:0000313" key="8">
    <source>
        <dbReference type="EMBL" id="GBU03775.1"/>
    </source>
</evidence>
<dbReference type="Proteomes" id="UP000294613">
    <property type="component" value="Unassembled WGS sequence"/>
</dbReference>
<feature type="transmembrane region" description="Helical" evidence="7">
    <location>
        <begin position="247"/>
        <end position="272"/>
    </location>
</feature>
<dbReference type="AlphaFoldDB" id="A0A4R3JGY4"/>
<evidence type="ECO:0000256" key="4">
    <source>
        <dbReference type="ARBA" id="ARBA00022692"/>
    </source>
</evidence>
<keyword evidence="11" id="KW-1185">Reference proteome</keyword>
<dbReference type="EMBL" id="BHEO01000002">
    <property type="protein sequence ID" value="GBU03775.1"/>
    <property type="molecule type" value="Genomic_DNA"/>
</dbReference>
<dbReference type="RefSeq" id="WP_016439489.1">
    <property type="nucleotide sequence ID" value="NZ_BHEO01000002.1"/>
</dbReference>
<feature type="transmembrane region" description="Helical" evidence="7">
    <location>
        <begin position="326"/>
        <end position="346"/>
    </location>
</feature>
<proteinExistence type="predicted"/>
<evidence type="ECO:0000256" key="5">
    <source>
        <dbReference type="ARBA" id="ARBA00022989"/>
    </source>
</evidence>
<sequence length="458" mass="50125">MNNQKKAAAAATNAITEGIIWRQLLIFFFPIVLGTFFQQLYNTADAMIVGRFVGKEALAAVGGSSNQIINLIIGFFVGVSSGATVIIAQHYGSRKETELSHALHTAIAFSTVSSIFLMGAGYFLAPALLSMMNTPESMMADSVTYLRIFFLGILFTFIYNIGSSILRSVGDSKRPLYYLIVCCFLNIGLDLLFVLVFHMGIAGAAIATVLSQAVSAILVLLALIRTSDIYKLHLRKVRFFEGSLSSILRIGIPAGLQAAMYSLSNIIIQTALNALGTDTVAAWTSFGKMDAFCWMVISAFGISATTFVGQNYGAGKYDRVRKSVRVCLGMTLASSIAMSIFLMTAGKYLFHLFTSDPEVIRIGIQILNYMAPAYALFVFIEIYSGALRGIGDVIIPTIMTCCGVCVFRTLWVFLLVPKSPTIETITLSYPISWGITAVLFIIYYYKKQKKLGMENFDQ</sequence>
<evidence type="ECO:0000256" key="2">
    <source>
        <dbReference type="ARBA" id="ARBA00022448"/>
    </source>
</evidence>
<comment type="caution">
    <text evidence="9">The sequence shown here is derived from an EMBL/GenBank/DDBJ whole genome shotgun (WGS) entry which is preliminary data.</text>
</comment>
<evidence type="ECO:0000313" key="9">
    <source>
        <dbReference type="EMBL" id="TCS65214.1"/>
    </source>
</evidence>
<dbReference type="PANTHER" id="PTHR43549">
    <property type="entry name" value="MULTIDRUG RESISTANCE PROTEIN YPNP-RELATED"/>
    <property type="match status" value="1"/>
</dbReference>
<organism evidence="9 10">
    <name type="scientific">Faecalimonas umbilicata</name>
    <dbReference type="NCBI Taxonomy" id="1912855"/>
    <lineage>
        <taxon>Bacteria</taxon>
        <taxon>Bacillati</taxon>
        <taxon>Bacillota</taxon>
        <taxon>Clostridia</taxon>
        <taxon>Lachnospirales</taxon>
        <taxon>Lachnospiraceae</taxon>
        <taxon>Faecalimonas</taxon>
    </lineage>
</organism>
<dbReference type="PIRSF" id="PIRSF006603">
    <property type="entry name" value="DinF"/>
    <property type="match status" value="1"/>
</dbReference>